<keyword evidence="5 6" id="KW-0472">Membrane</keyword>
<comment type="caution">
    <text evidence="8">The sequence shown here is derived from an EMBL/GenBank/DDBJ whole genome shotgun (WGS) entry which is preliminary data.</text>
</comment>
<evidence type="ECO:0000313" key="9">
    <source>
        <dbReference type="Proteomes" id="UP000051124"/>
    </source>
</evidence>
<keyword evidence="2 6" id="KW-0812">Transmembrane</keyword>
<dbReference type="AlphaFoldDB" id="A0A0S7WEP8"/>
<evidence type="ECO:0000256" key="6">
    <source>
        <dbReference type="SAM" id="Phobius"/>
    </source>
</evidence>
<dbReference type="InterPro" id="IPR007816">
    <property type="entry name" value="ResB-like_domain"/>
</dbReference>
<evidence type="ECO:0000256" key="4">
    <source>
        <dbReference type="ARBA" id="ARBA00022989"/>
    </source>
</evidence>
<evidence type="ECO:0000256" key="3">
    <source>
        <dbReference type="ARBA" id="ARBA00022748"/>
    </source>
</evidence>
<proteinExistence type="predicted"/>
<evidence type="ECO:0000313" key="8">
    <source>
        <dbReference type="EMBL" id="KPJ48591.1"/>
    </source>
</evidence>
<reference evidence="8 9" key="1">
    <citation type="journal article" date="2015" name="Microbiome">
        <title>Genomic resolution of linkages in carbon, nitrogen, and sulfur cycling among widespread estuary sediment bacteria.</title>
        <authorList>
            <person name="Baker B.J."/>
            <person name="Lazar C.S."/>
            <person name="Teske A.P."/>
            <person name="Dick G.J."/>
        </authorList>
    </citation>
    <scope>NUCLEOTIDE SEQUENCE [LARGE SCALE GENOMIC DNA]</scope>
    <source>
        <strain evidence="8">DG_26</strain>
    </source>
</reference>
<evidence type="ECO:0000256" key="5">
    <source>
        <dbReference type="ARBA" id="ARBA00023136"/>
    </source>
</evidence>
<dbReference type="EMBL" id="LIZT01000109">
    <property type="protein sequence ID" value="KPJ48591.1"/>
    <property type="molecule type" value="Genomic_DNA"/>
</dbReference>
<dbReference type="Proteomes" id="UP000051124">
    <property type="component" value="Unassembled WGS sequence"/>
</dbReference>
<organism evidence="8 9">
    <name type="scientific">candidate division TA06 bacterium DG_26</name>
    <dbReference type="NCBI Taxonomy" id="1703771"/>
    <lineage>
        <taxon>Bacteria</taxon>
        <taxon>Bacteria division TA06</taxon>
    </lineage>
</organism>
<feature type="domain" description="ResB-like" evidence="7">
    <location>
        <begin position="6"/>
        <end position="78"/>
    </location>
</feature>
<dbReference type="GO" id="GO:0016020">
    <property type="term" value="C:membrane"/>
    <property type="evidence" value="ECO:0007669"/>
    <property type="project" value="UniProtKB-SubCell"/>
</dbReference>
<gene>
    <name evidence="8" type="ORF">AMJ40_07260</name>
</gene>
<feature type="transmembrane region" description="Helical" evidence="6">
    <location>
        <begin position="20"/>
        <end position="38"/>
    </location>
</feature>
<keyword evidence="3" id="KW-0201">Cytochrome c-type biogenesis</keyword>
<dbReference type="Pfam" id="PF05140">
    <property type="entry name" value="ResB"/>
    <property type="match status" value="1"/>
</dbReference>
<comment type="subcellular location">
    <subcellularLocation>
        <location evidence="1">Membrane</location>
        <topology evidence="1">Multi-pass membrane protein</topology>
    </subcellularLocation>
</comment>
<sequence>MRNFTEASGLYFRRDDGVAFLYVAFILFMVGLFVRIFWPSYRVSVHVDELEGKAYLSSKVAGVAAYEETELAAIGKQFQETMP</sequence>
<evidence type="ECO:0000256" key="2">
    <source>
        <dbReference type="ARBA" id="ARBA00022692"/>
    </source>
</evidence>
<name>A0A0S7WEP8_UNCT6</name>
<dbReference type="GO" id="GO:0017004">
    <property type="term" value="P:cytochrome complex assembly"/>
    <property type="evidence" value="ECO:0007669"/>
    <property type="project" value="UniProtKB-KW"/>
</dbReference>
<protein>
    <recommendedName>
        <fullName evidence="7">ResB-like domain-containing protein</fullName>
    </recommendedName>
</protein>
<keyword evidence="4 6" id="KW-1133">Transmembrane helix</keyword>
<accession>A0A0S7WEP8</accession>
<evidence type="ECO:0000256" key="1">
    <source>
        <dbReference type="ARBA" id="ARBA00004141"/>
    </source>
</evidence>
<evidence type="ECO:0000259" key="7">
    <source>
        <dbReference type="Pfam" id="PF05140"/>
    </source>
</evidence>